<evidence type="ECO:0000256" key="1">
    <source>
        <dbReference type="ARBA" id="ARBA00004651"/>
    </source>
</evidence>
<evidence type="ECO:0000313" key="8">
    <source>
        <dbReference type="EMBL" id="KAA6121006.1"/>
    </source>
</evidence>
<keyword evidence="2" id="KW-1003">Cell membrane</keyword>
<feature type="transmembrane region" description="Helical" evidence="6">
    <location>
        <begin position="263"/>
        <end position="285"/>
    </location>
</feature>
<feature type="transmembrane region" description="Helical" evidence="6">
    <location>
        <begin position="78"/>
        <end position="94"/>
    </location>
</feature>
<comment type="caution">
    <text evidence="8">The sequence shown here is derived from an EMBL/GenBank/DDBJ whole genome shotgun (WGS) entry which is preliminary data.</text>
</comment>
<comment type="subcellular location">
    <subcellularLocation>
        <location evidence="1">Cell membrane</location>
        <topology evidence="1">Multi-pass membrane protein</topology>
    </subcellularLocation>
</comment>
<dbReference type="CDD" id="cd00130">
    <property type="entry name" value="PAS"/>
    <property type="match status" value="1"/>
</dbReference>
<dbReference type="InterPro" id="IPR007895">
    <property type="entry name" value="MASE1"/>
</dbReference>
<dbReference type="Pfam" id="PF05231">
    <property type="entry name" value="MASE1"/>
    <property type="match status" value="1"/>
</dbReference>
<proteinExistence type="predicted"/>
<evidence type="ECO:0000256" key="4">
    <source>
        <dbReference type="ARBA" id="ARBA00022989"/>
    </source>
</evidence>
<evidence type="ECO:0000256" key="3">
    <source>
        <dbReference type="ARBA" id="ARBA00022692"/>
    </source>
</evidence>
<keyword evidence="4 6" id="KW-1133">Transmembrane helix</keyword>
<dbReference type="InterPro" id="IPR000014">
    <property type="entry name" value="PAS"/>
</dbReference>
<dbReference type="GO" id="GO:0005886">
    <property type="term" value="C:plasma membrane"/>
    <property type="evidence" value="ECO:0007669"/>
    <property type="project" value="UniProtKB-SubCell"/>
</dbReference>
<keyword evidence="9" id="KW-1185">Reference proteome</keyword>
<gene>
    <name evidence="8" type="ORF">F1599_17845</name>
</gene>
<dbReference type="Proteomes" id="UP000324324">
    <property type="component" value="Unassembled WGS sequence"/>
</dbReference>
<keyword evidence="5 6" id="KW-0472">Membrane</keyword>
<evidence type="ECO:0000256" key="5">
    <source>
        <dbReference type="ARBA" id="ARBA00023136"/>
    </source>
</evidence>
<sequence>MPAASAARSGRDSDLWGIPMQSAGTRFIVVAILVAIAYLAVGMLSRAMAASDTQAVAVWLAGGVSFGAWLVSPPGMRAAILAGTVVAAAIWGIAGHALPFGAALAFSAIETASIAIGAWIASLRQQAARPLQAAALLVAGAIVTSVAGATLAVELWRWLQPGGAIDLAREWRAWAFSTIVGILLVAPVIVGFKGFAVKRSGGMPMKQFGAGAAMFALFLLTTLIVFDRSVHQRFGDVAATLTYLPMPFLLLASMFWGPRGGAVATLVGALLIIWLTAHGGGPFAIREGFPGESVVEVQAYVWVWAVLLLAGRALNEARRTALAKARDWQLRYERTLQANGVASVEFDAVTGVAWWGESAEAVLGAEAAQLRNIRDWLDRVDDADRPLAQAGWEAVSAGHRDMSTDAYDIRLDGRDLHVQARLAPVRGPDGGVERVACLLRLVTPVGAERHA</sequence>
<evidence type="ECO:0000256" key="6">
    <source>
        <dbReference type="SAM" id="Phobius"/>
    </source>
</evidence>
<accession>A0A5M8AG38</accession>
<name>A0A5M8AG38_9BURK</name>
<protein>
    <recommendedName>
        <fullName evidence="7">MASE1 domain-containing protein</fullName>
    </recommendedName>
</protein>
<dbReference type="EMBL" id="VWRN01000045">
    <property type="protein sequence ID" value="KAA6121006.1"/>
    <property type="molecule type" value="Genomic_DNA"/>
</dbReference>
<dbReference type="InterPro" id="IPR035965">
    <property type="entry name" value="PAS-like_dom_sf"/>
</dbReference>
<evidence type="ECO:0000259" key="7">
    <source>
        <dbReference type="Pfam" id="PF05231"/>
    </source>
</evidence>
<evidence type="ECO:0000256" key="2">
    <source>
        <dbReference type="ARBA" id="ARBA00022475"/>
    </source>
</evidence>
<feature type="transmembrane region" description="Helical" evidence="6">
    <location>
        <begin position="133"/>
        <end position="153"/>
    </location>
</feature>
<dbReference type="SUPFAM" id="SSF55785">
    <property type="entry name" value="PYP-like sensor domain (PAS domain)"/>
    <property type="match status" value="1"/>
</dbReference>
<organism evidence="8 9">
    <name type="scientific">Cupriavidus cauae</name>
    <dbReference type="NCBI Taxonomy" id="2608999"/>
    <lineage>
        <taxon>Bacteria</taxon>
        <taxon>Pseudomonadati</taxon>
        <taxon>Pseudomonadota</taxon>
        <taxon>Betaproteobacteria</taxon>
        <taxon>Burkholderiales</taxon>
        <taxon>Burkholderiaceae</taxon>
        <taxon>Cupriavidus</taxon>
    </lineage>
</organism>
<feature type="domain" description="MASE1" evidence="7">
    <location>
        <begin position="30"/>
        <end position="316"/>
    </location>
</feature>
<keyword evidence="3 6" id="KW-0812">Transmembrane</keyword>
<dbReference type="AlphaFoldDB" id="A0A5M8AG38"/>
<feature type="transmembrane region" description="Helical" evidence="6">
    <location>
        <begin position="208"/>
        <end position="226"/>
    </location>
</feature>
<feature type="transmembrane region" description="Helical" evidence="6">
    <location>
        <begin position="297"/>
        <end position="314"/>
    </location>
</feature>
<feature type="transmembrane region" description="Helical" evidence="6">
    <location>
        <begin position="173"/>
        <end position="196"/>
    </location>
</feature>
<feature type="transmembrane region" description="Helical" evidence="6">
    <location>
        <begin position="238"/>
        <end position="256"/>
    </location>
</feature>
<evidence type="ECO:0000313" key="9">
    <source>
        <dbReference type="Proteomes" id="UP000324324"/>
    </source>
</evidence>
<dbReference type="Gene3D" id="3.30.450.20">
    <property type="entry name" value="PAS domain"/>
    <property type="match status" value="1"/>
</dbReference>
<feature type="transmembrane region" description="Helical" evidence="6">
    <location>
        <begin position="27"/>
        <end position="48"/>
    </location>
</feature>
<reference evidence="8 9" key="1">
    <citation type="submission" date="2019-09" db="EMBL/GenBank/DDBJ databases">
        <title>Isolation of a novel species in the genus Cupriavidus from patients with sepsis using whole genome sequencing.</title>
        <authorList>
            <person name="Kweon O.J."/>
            <person name="Lee M.-K."/>
        </authorList>
    </citation>
    <scope>NUCLEOTIDE SEQUENCE [LARGE SCALE GENOMIC DNA]</scope>
    <source>
        <strain evidence="8 9">MKL-01</strain>
    </source>
</reference>
<feature type="transmembrane region" description="Helical" evidence="6">
    <location>
        <begin position="100"/>
        <end position="121"/>
    </location>
</feature>
<feature type="transmembrane region" description="Helical" evidence="6">
    <location>
        <begin position="54"/>
        <end position="71"/>
    </location>
</feature>